<organism evidence="1 2">
    <name type="scientific">Rouxiella chamberiensis</name>
    <dbReference type="NCBI Taxonomy" id="1513468"/>
    <lineage>
        <taxon>Bacteria</taxon>
        <taxon>Pseudomonadati</taxon>
        <taxon>Pseudomonadota</taxon>
        <taxon>Gammaproteobacteria</taxon>
        <taxon>Enterobacterales</taxon>
        <taxon>Yersiniaceae</taxon>
        <taxon>Rouxiella</taxon>
    </lineage>
</organism>
<keyword evidence="2" id="KW-1185">Reference proteome</keyword>
<evidence type="ECO:0000313" key="2">
    <source>
        <dbReference type="Proteomes" id="UP001164712"/>
    </source>
</evidence>
<sequence length="56" mass="6697">MSPRKLVARQPLYLPLTPRSLSSLTLPLLQDFYLRLRLETSRWWWLCNTPESPQVQ</sequence>
<accession>A0ABY7HN05</accession>
<evidence type="ECO:0000313" key="1">
    <source>
        <dbReference type="EMBL" id="WAT00748.1"/>
    </source>
</evidence>
<gene>
    <name evidence="1" type="ORF">O1V66_18190</name>
</gene>
<reference evidence="1" key="1">
    <citation type="submission" date="2022-12" db="EMBL/GenBank/DDBJ databases">
        <title>Complete genome sequence of an Australian strain of Rouxiella badensis DAR84756 and resolution of the R. badensis DSM100043 and R. chamberiensis DSM28324 genomes.</title>
        <authorList>
            <person name="Paul S."/>
            <person name="Anderson P.J."/>
            <person name="Maynard G."/>
            <person name="Dyall-Smith M."/>
            <person name="Kudinha T."/>
        </authorList>
    </citation>
    <scope>NUCLEOTIDE SEQUENCE</scope>
    <source>
        <strain evidence="1">DSM 28324</strain>
    </source>
</reference>
<dbReference type="Proteomes" id="UP001164712">
    <property type="component" value="Chromosome"/>
</dbReference>
<protein>
    <submittedName>
        <fullName evidence="1">Uncharacterized protein</fullName>
    </submittedName>
</protein>
<dbReference type="RefSeq" id="WP_269127949.1">
    <property type="nucleotide sequence ID" value="NZ_CP114058.1"/>
</dbReference>
<proteinExistence type="predicted"/>
<name>A0ABY7HN05_9GAMM</name>
<dbReference type="EMBL" id="CP114058">
    <property type="protein sequence ID" value="WAT00748.1"/>
    <property type="molecule type" value="Genomic_DNA"/>
</dbReference>